<name>A0A317KUW5_9BACI</name>
<reference evidence="2 3" key="1">
    <citation type="submission" date="2018-05" db="EMBL/GenBank/DDBJ databases">
        <title>Genomic analysis of Gracilibacillus dipsosauri DD1 reveals novel features of a salt-tolerant amylase.</title>
        <authorList>
            <person name="Deutch C.E."/>
            <person name="Yang S."/>
        </authorList>
    </citation>
    <scope>NUCLEOTIDE SEQUENCE [LARGE SCALE GENOMIC DNA]</scope>
    <source>
        <strain evidence="2 3">DD1</strain>
    </source>
</reference>
<keyword evidence="1" id="KW-1133">Transmembrane helix</keyword>
<dbReference type="RefSeq" id="WP_054787699.1">
    <property type="nucleotide sequence ID" value="NZ_JAJUIE010000055.1"/>
</dbReference>
<comment type="caution">
    <text evidence="2">The sequence shown here is derived from an EMBL/GenBank/DDBJ whole genome shotgun (WGS) entry which is preliminary data.</text>
</comment>
<gene>
    <name evidence="2" type="ORF">DLJ74_16615</name>
</gene>
<keyword evidence="1" id="KW-0812">Transmembrane</keyword>
<feature type="transmembrane region" description="Helical" evidence="1">
    <location>
        <begin position="38"/>
        <end position="58"/>
    </location>
</feature>
<organism evidence="2 3">
    <name type="scientific">Gracilibacillus dipsosauri</name>
    <dbReference type="NCBI Taxonomy" id="178340"/>
    <lineage>
        <taxon>Bacteria</taxon>
        <taxon>Bacillati</taxon>
        <taxon>Bacillota</taxon>
        <taxon>Bacilli</taxon>
        <taxon>Bacillales</taxon>
        <taxon>Bacillaceae</taxon>
        <taxon>Gracilibacillus</taxon>
    </lineage>
</organism>
<dbReference type="EMBL" id="QGTD01000018">
    <property type="protein sequence ID" value="PWU67195.1"/>
    <property type="molecule type" value="Genomic_DNA"/>
</dbReference>
<evidence type="ECO:0000313" key="3">
    <source>
        <dbReference type="Proteomes" id="UP000245624"/>
    </source>
</evidence>
<dbReference type="Proteomes" id="UP000245624">
    <property type="component" value="Unassembled WGS sequence"/>
</dbReference>
<dbReference type="AlphaFoldDB" id="A0A317KUW5"/>
<keyword evidence="3" id="KW-1185">Reference proteome</keyword>
<evidence type="ECO:0000256" key="1">
    <source>
        <dbReference type="SAM" id="Phobius"/>
    </source>
</evidence>
<accession>A0A317KUW5</accession>
<protein>
    <submittedName>
        <fullName evidence="2">Uncharacterized protein</fullName>
    </submittedName>
</protein>
<keyword evidence="1" id="KW-0472">Membrane</keyword>
<dbReference type="OrthoDB" id="2991240at2"/>
<sequence length="93" mass="10552">MRNFYSVVSLVFVILSMVPLIVQYDYEWVKLVTFDQKGLIGMLLPIIYGLISIMFGFVSRKGTVKTLLLVFGVSFLILNSAYVFVAIFGFQDP</sequence>
<feature type="transmembrane region" description="Helical" evidence="1">
    <location>
        <begin position="7"/>
        <end position="26"/>
    </location>
</feature>
<proteinExistence type="predicted"/>
<evidence type="ECO:0000313" key="2">
    <source>
        <dbReference type="EMBL" id="PWU67195.1"/>
    </source>
</evidence>
<feature type="transmembrane region" description="Helical" evidence="1">
    <location>
        <begin position="67"/>
        <end position="90"/>
    </location>
</feature>